<dbReference type="RefSeq" id="WP_207278712.1">
    <property type="nucleotide sequence ID" value="NZ_JAFLEQ010000008.1"/>
</dbReference>
<dbReference type="PANTHER" id="PTHR30231">
    <property type="entry name" value="DNA POLYMERASE III SUBUNIT EPSILON"/>
    <property type="match status" value="1"/>
</dbReference>
<reference evidence="4" key="1">
    <citation type="submission" date="2021-03" db="EMBL/GenBank/DDBJ databases">
        <authorList>
            <person name="Sun Q."/>
        </authorList>
    </citation>
    <scope>NUCLEOTIDE SEQUENCE</scope>
    <source>
        <strain evidence="4">CCM 8862</strain>
    </source>
</reference>
<dbReference type="PANTHER" id="PTHR30231:SF42">
    <property type="entry name" value="EXONUCLEASE"/>
    <property type="match status" value="1"/>
</dbReference>
<dbReference type="Pfam" id="PF00929">
    <property type="entry name" value="RNase_T"/>
    <property type="match status" value="1"/>
</dbReference>
<dbReference type="InterPro" id="IPR036397">
    <property type="entry name" value="RNaseH_sf"/>
</dbReference>
<evidence type="ECO:0000259" key="3">
    <source>
        <dbReference type="SMART" id="SM00479"/>
    </source>
</evidence>
<evidence type="ECO:0000256" key="1">
    <source>
        <dbReference type="SAM" id="MobiDB-lite"/>
    </source>
</evidence>
<evidence type="ECO:0000313" key="5">
    <source>
        <dbReference type="Proteomes" id="UP000664332"/>
    </source>
</evidence>
<dbReference type="InterPro" id="IPR012337">
    <property type="entry name" value="RNaseH-like_sf"/>
</dbReference>
<evidence type="ECO:0000256" key="2">
    <source>
        <dbReference type="SAM" id="Phobius"/>
    </source>
</evidence>
<evidence type="ECO:0000313" key="4">
    <source>
        <dbReference type="EMBL" id="MBN9644270.1"/>
    </source>
</evidence>
<dbReference type="AlphaFoldDB" id="A0A939IXA8"/>
<dbReference type="GO" id="GO:0003676">
    <property type="term" value="F:nucleic acid binding"/>
    <property type="evidence" value="ECO:0007669"/>
    <property type="project" value="InterPro"/>
</dbReference>
<organism evidence="4 5">
    <name type="scientific">Corynebacterium mendelii</name>
    <dbReference type="NCBI Taxonomy" id="2765362"/>
    <lineage>
        <taxon>Bacteria</taxon>
        <taxon>Bacillati</taxon>
        <taxon>Actinomycetota</taxon>
        <taxon>Actinomycetes</taxon>
        <taxon>Mycobacteriales</taxon>
        <taxon>Corynebacteriaceae</taxon>
        <taxon>Corynebacterium</taxon>
    </lineage>
</organism>
<dbReference type="EMBL" id="JAFLEQ010000008">
    <property type="protein sequence ID" value="MBN9644270.1"/>
    <property type="molecule type" value="Genomic_DNA"/>
</dbReference>
<accession>A0A939IXA8</accession>
<dbReference type="CDD" id="cd06130">
    <property type="entry name" value="DNA_pol_III_epsilon_like"/>
    <property type="match status" value="1"/>
</dbReference>
<name>A0A939IXA8_9CORY</name>
<keyword evidence="2" id="KW-0812">Transmembrane</keyword>
<feature type="compositionally biased region" description="Basic and acidic residues" evidence="1">
    <location>
        <begin position="124"/>
        <end position="134"/>
    </location>
</feature>
<dbReference type="SMART" id="SM00479">
    <property type="entry name" value="EXOIII"/>
    <property type="match status" value="1"/>
</dbReference>
<dbReference type="GO" id="GO:0008408">
    <property type="term" value="F:3'-5' exonuclease activity"/>
    <property type="evidence" value="ECO:0007669"/>
    <property type="project" value="TreeGrafter"/>
</dbReference>
<feature type="domain" description="Exonuclease" evidence="3">
    <location>
        <begin position="371"/>
        <end position="533"/>
    </location>
</feature>
<proteinExistence type="predicted"/>
<comment type="caution">
    <text evidence="4">The sequence shown here is derived from an EMBL/GenBank/DDBJ whole genome shotgun (WGS) entry which is preliminary data.</text>
</comment>
<feature type="region of interest" description="Disordered" evidence="1">
    <location>
        <begin position="57"/>
        <end position="134"/>
    </location>
</feature>
<feature type="transmembrane region" description="Helical" evidence="2">
    <location>
        <begin position="7"/>
        <end position="27"/>
    </location>
</feature>
<feature type="compositionally biased region" description="Polar residues" evidence="1">
    <location>
        <begin position="84"/>
        <end position="94"/>
    </location>
</feature>
<dbReference type="GO" id="GO:0005829">
    <property type="term" value="C:cytosol"/>
    <property type="evidence" value="ECO:0007669"/>
    <property type="project" value="TreeGrafter"/>
</dbReference>
<dbReference type="Gene3D" id="3.30.420.10">
    <property type="entry name" value="Ribonuclease H-like superfamily/Ribonuclease H"/>
    <property type="match status" value="1"/>
</dbReference>
<dbReference type="SUPFAM" id="SSF53098">
    <property type="entry name" value="Ribonuclease H-like"/>
    <property type="match status" value="1"/>
</dbReference>
<dbReference type="InterPro" id="IPR013520">
    <property type="entry name" value="Ribonucl_H"/>
</dbReference>
<keyword evidence="2" id="KW-0472">Membrane</keyword>
<gene>
    <name evidence="4" type="ORF">JZY06_06540</name>
</gene>
<sequence>MKIIRIILSVFLGLIAAFMAIVTIAFFSMGEVGAGVFSLFVTAGPVIGLVFTLPKGSKENRSTTAQPTVEPLAGNLGAPAHNPDFSTLEQQTHGKTPHADSGVAEGAVPPVPGTTQPPQYPLHTKPEKQDPVHPLQREEHFGSTPVANGTELVPRTDLETTVVSRMGRVDPDDPSRVPDGWYMPTLDGRCLWEISEEVTELKKKGEHEKALDTALLALEVLEEACKTTPNCAMEHYVIQVAILQTKLGRNDELVETLDRWLGHSWPVQRDDYHYNLLKRRAKAMAKKQRQTGGDPGPFEEQWKVYRAKEREAEERMKSERRLGAVFIASGASQVGIQWEIRTYTKGIPGTRSSKRSVWRDTPTNAELNELEFVAVDFETANEDRRSACQIALVKFIGGAPHAQLVSYIKPPTECNEFTFTYIHGIKPRTVRQAPTWDALTEEIGKFVGDAPVYAHNAAFDHTVWQKLDEHYGTDTCPERFFCTVKLAQKLWPNLKNHKLPTVVKHVKPGYRLKHHEASSDAKACGWIVANAAKAS</sequence>
<protein>
    <recommendedName>
        <fullName evidence="3">Exonuclease domain-containing protein</fullName>
    </recommendedName>
</protein>
<keyword evidence="2" id="KW-1133">Transmembrane helix</keyword>
<dbReference type="Proteomes" id="UP000664332">
    <property type="component" value="Unassembled WGS sequence"/>
</dbReference>
<keyword evidence="5" id="KW-1185">Reference proteome</keyword>